<feature type="domain" description="DNA replication complex GINS protein SLD5 C-terminal" evidence="8">
    <location>
        <begin position="162"/>
        <end position="219"/>
    </location>
</feature>
<comment type="caution">
    <text evidence="9">The sequence shown here is derived from an EMBL/GenBank/DDBJ whole genome shotgun (WGS) entry which is preliminary data.</text>
</comment>
<evidence type="ECO:0000259" key="7">
    <source>
        <dbReference type="Pfam" id="PF05916"/>
    </source>
</evidence>
<organism evidence="9 10">
    <name type="scientific">Caenorhabditis nigoni</name>
    <dbReference type="NCBI Taxonomy" id="1611254"/>
    <lineage>
        <taxon>Eukaryota</taxon>
        <taxon>Metazoa</taxon>
        <taxon>Ecdysozoa</taxon>
        <taxon>Nematoda</taxon>
        <taxon>Chromadorea</taxon>
        <taxon>Rhabditida</taxon>
        <taxon>Rhabditina</taxon>
        <taxon>Rhabditomorpha</taxon>
        <taxon>Rhabditoidea</taxon>
        <taxon>Rhabditidae</taxon>
        <taxon>Peloderinae</taxon>
        <taxon>Caenorhabditis</taxon>
    </lineage>
</organism>
<dbReference type="CDD" id="cd11711">
    <property type="entry name" value="GINS_A_Sld5"/>
    <property type="match status" value="1"/>
</dbReference>
<dbReference type="PIRSF" id="PIRSF007764">
    <property type="entry name" value="Sld5"/>
    <property type="match status" value="1"/>
</dbReference>
<dbReference type="EMBL" id="PDUG01000005">
    <property type="protein sequence ID" value="PIC30558.1"/>
    <property type="molecule type" value="Genomic_DNA"/>
</dbReference>
<name>A0A2G5TTI5_9PELO</name>
<feature type="domain" description="GINS subunit" evidence="7">
    <location>
        <begin position="60"/>
        <end position="141"/>
    </location>
</feature>
<evidence type="ECO:0000256" key="4">
    <source>
        <dbReference type="ARBA" id="ARBA00022705"/>
    </source>
</evidence>
<reference evidence="10" key="1">
    <citation type="submission" date="2017-10" db="EMBL/GenBank/DDBJ databases">
        <title>Rapid genome shrinkage in a self-fertile nematode reveals novel sperm competition proteins.</title>
        <authorList>
            <person name="Yin D."/>
            <person name="Schwarz E.M."/>
            <person name="Thomas C.G."/>
            <person name="Felde R.L."/>
            <person name="Korf I.F."/>
            <person name="Cutter A.D."/>
            <person name="Schartner C.M."/>
            <person name="Ralston E.J."/>
            <person name="Meyer B.J."/>
            <person name="Haag E.S."/>
        </authorList>
    </citation>
    <scope>NUCLEOTIDE SEQUENCE [LARGE SCALE GENOMIC DNA]</scope>
    <source>
        <strain evidence="10">JU1422</strain>
    </source>
</reference>
<dbReference type="InterPro" id="IPR031633">
    <property type="entry name" value="SLD5_C"/>
</dbReference>
<dbReference type="Proteomes" id="UP000230233">
    <property type="component" value="Chromosome V"/>
</dbReference>
<proteinExistence type="inferred from homology"/>
<dbReference type="SUPFAM" id="SSF158573">
    <property type="entry name" value="GINS helical bundle-like"/>
    <property type="match status" value="1"/>
</dbReference>
<evidence type="ECO:0000313" key="9">
    <source>
        <dbReference type="EMBL" id="PIC30558.1"/>
    </source>
</evidence>
<dbReference type="Pfam" id="PF05916">
    <property type="entry name" value="Sld5"/>
    <property type="match status" value="1"/>
</dbReference>
<dbReference type="AlphaFoldDB" id="A0A2G5TTI5"/>
<dbReference type="SUPFAM" id="SSF160059">
    <property type="entry name" value="PriA/YqbF domain"/>
    <property type="match status" value="1"/>
</dbReference>
<comment type="function">
    <text evidence="6">The GINS complex plays an essential role in the initiation of DNA replication.</text>
</comment>
<dbReference type="GO" id="GO:0000727">
    <property type="term" value="P:double-strand break repair via break-induced replication"/>
    <property type="evidence" value="ECO:0007669"/>
    <property type="project" value="TreeGrafter"/>
</dbReference>
<dbReference type="GO" id="GO:0000811">
    <property type="term" value="C:GINS complex"/>
    <property type="evidence" value="ECO:0007669"/>
    <property type="project" value="UniProtKB-UniRule"/>
</dbReference>
<dbReference type="Gene3D" id="3.40.5.60">
    <property type="match status" value="1"/>
</dbReference>
<evidence type="ECO:0000256" key="5">
    <source>
        <dbReference type="ARBA" id="ARBA00023242"/>
    </source>
</evidence>
<keyword evidence="5 6" id="KW-0539">Nucleus</keyword>
<evidence type="ECO:0000256" key="1">
    <source>
        <dbReference type="ARBA" id="ARBA00004123"/>
    </source>
</evidence>
<sequence length="219" mass="25325">MNIDDGAADDIDFEEYTTPDEVMRKMAMVWQNELCAPCLLPTQMGLVDILLDQIKGMEDNIARQADRMQLRISLHRMELQRISFMTSDYMRCRLQKIESNPNDAIDQHQRRKQENQSDLLSETELQFAKEYANAEAELFEKTVLEFMPAALKKVSVPRPDHQDDMVYAKVLAEDIGNVAIPDWQDLNAEMVLEMEKSSCHLIPFQSVKHYVEEGTVQLL</sequence>
<dbReference type="InterPro" id="IPR036224">
    <property type="entry name" value="GINS_bundle-like_dom_sf"/>
</dbReference>
<evidence type="ECO:0000313" key="10">
    <source>
        <dbReference type="Proteomes" id="UP000230233"/>
    </source>
</evidence>
<accession>A0A2G5TTI5</accession>
<keyword evidence="10" id="KW-1185">Reference proteome</keyword>
<evidence type="ECO:0000256" key="2">
    <source>
        <dbReference type="ARBA" id="ARBA00008187"/>
    </source>
</evidence>
<dbReference type="FunFam" id="1.20.58.1030:FF:000011">
    <property type="entry name" value="DNA replication complex GINS protein SLD5"/>
    <property type="match status" value="1"/>
</dbReference>
<protein>
    <recommendedName>
        <fullName evidence="3 6">DNA replication complex GINS protein SLD5</fullName>
    </recommendedName>
</protein>
<dbReference type="STRING" id="1611254.A0A2G5TTI5"/>
<comment type="subcellular location">
    <subcellularLocation>
        <location evidence="1 6">Nucleus</location>
    </subcellularLocation>
</comment>
<comment type="similarity">
    <text evidence="2 6">Belongs to the GINS4/SLD5 family.</text>
</comment>
<dbReference type="PANTHER" id="PTHR21206">
    <property type="entry name" value="SLD5 PROTEIN"/>
    <property type="match status" value="1"/>
</dbReference>
<dbReference type="InterPro" id="IPR021151">
    <property type="entry name" value="GINS_A"/>
</dbReference>
<dbReference type="InterPro" id="IPR008591">
    <property type="entry name" value="GINS_Sld5"/>
</dbReference>
<evidence type="ECO:0000256" key="6">
    <source>
        <dbReference type="PIRNR" id="PIRNR007764"/>
    </source>
</evidence>
<dbReference type="PANTHER" id="PTHR21206:SF0">
    <property type="entry name" value="DNA REPLICATION COMPLEX GINS PROTEIN SLD5"/>
    <property type="match status" value="1"/>
</dbReference>
<dbReference type="OrthoDB" id="338231at2759"/>
<dbReference type="CDD" id="cd21692">
    <property type="entry name" value="GINS_B_Sld5"/>
    <property type="match status" value="1"/>
</dbReference>
<evidence type="ECO:0000259" key="8">
    <source>
        <dbReference type="Pfam" id="PF16922"/>
    </source>
</evidence>
<dbReference type="GO" id="GO:0006261">
    <property type="term" value="P:DNA-templated DNA replication"/>
    <property type="evidence" value="ECO:0007669"/>
    <property type="project" value="InterPro"/>
</dbReference>
<dbReference type="Pfam" id="PF16922">
    <property type="entry name" value="SLD5_C"/>
    <property type="match status" value="1"/>
</dbReference>
<dbReference type="FunFam" id="3.40.5.60:FF:000004">
    <property type="entry name" value="DNA replication complex GINS protein SLD5"/>
    <property type="match status" value="1"/>
</dbReference>
<keyword evidence="4 6" id="KW-0235">DNA replication</keyword>
<evidence type="ECO:0000256" key="3">
    <source>
        <dbReference type="ARBA" id="ARBA00014804"/>
    </source>
</evidence>
<dbReference type="InterPro" id="IPR038749">
    <property type="entry name" value="Sld5_GINS_A"/>
</dbReference>
<dbReference type="Gene3D" id="1.20.58.1030">
    <property type="match status" value="1"/>
</dbReference>
<gene>
    <name evidence="9" type="primary">Cni-sld-5</name>
    <name evidence="9" type="synonym">Cnig_chr_V.g21760</name>
    <name evidence="9" type="ORF">B9Z55_021760</name>
</gene>